<dbReference type="Gene3D" id="3.40.50.2000">
    <property type="entry name" value="Glycogen Phosphorylase B"/>
    <property type="match status" value="2"/>
</dbReference>
<accession>A0A2H0X902</accession>
<proteinExistence type="predicted"/>
<reference evidence="3" key="1">
    <citation type="submission" date="2017-09" db="EMBL/GenBank/DDBJ databases">
        <title>Depth-based differentiation of microbial function through sediment-hosted aquifers and enrichment of novel symbionts in the deep terrestrial subsurface.</title>
        <authorList>
            <person name="Probst A.J."/>
            <person name="Ladd B."/>
            <person name="Jarett J.K."/>
            <person name="Geller-Mcgrath D.E."/>
            <person name="Sieber C.M.K."/>
            <person name="Emerson J.B."/>
            <person name="Anantharaman K."/>
            <person name="Thomas B.C."/>
            <person name="Malmstrom R."/>
            <person name="Stieglmeier M."/>
            <person name="Klingl A."/>
            <person name="Woyke T."/>
            <person name="Ryan C.M."/>
            <person name="Banfield J.F."/>
        </authorList>
    </citation>
    <scope>NUCLEOTIDE SEQUENCE [LARGE SCALE GENOMIC DNA]</scope>
</reference>
<evidence type="ECO:0000313" key="3">
    <source>
        <dbReference type="Proteomes" id="UP000231414"/>
    </source>
</evidence>
<dbReference type="Pfam" id="PF00534">
    <property type="entry name" value="Glycos_transf_1"/>
    <property type="match status" value="1"/>
</dbReference>
<organism evidence="2 3">
    <name type="scientific">candidate division WWE3 bacterium CG08_land_8_20_14_0_20_43_13</name>
    <dbReference type="NCBI Taxonomy" id="1975087"/>
    <lineage>
        <taxon>Bacteria</taxon>
        <taxon>Katanobacteria</taxon>
    </lineage>
</organism>
<name>A0A2H0X902_UNCKA</name>
<feature type="domain" description="Glycosyl transferase family 1" evidence="1">
    <location>
        <begin position="196"/>
        <end position="346"/>
    </location>
</feature>
<sequence>IAAKLAGGGIGKTSYNQVLGIYRHGLLKKVICDSAKEGHELDTRLVKKIHASFFERLKIIPLKYQYALKDNLYDLMTLPHLQEAEIFHVWNGHGYHCLDKMSKFGALTVVERASSHINTYERLLQEEYKRWGISLNPVLSWAKKRMLEEYQKADFISTPSEFSYQSMIEAGVETKKLVKLPYGVDASYFVPGNSEQKNDHFTVLFAGQVGFRKGVVYLLEAWKKLNLPNAKLVILGEILNEFVDVVEKYKELTSVEFTGFREALPYFQSSHLFVFPSLEEGSALVTYEALACGLPVITTFESGSVVEDGMEGYLVGVRQVDQIADRIRHLYDHVDLRDSMSRAARRKALEYTWEACGDRLVGWYKGLV</sequence>
<dbReference type="PANTHER" id="PTHR45947">
    <property type="entry name" value="SULFOQUINOVOSYL TRANSFERASE SQD2"/>
    <property type="match status" value="1"/>
</dbReference>
<gene>
    <name evidence="2" type="ORF">COT52_02555</name>
</gene>
<dbReference type="AlphaFoldDB" id="A0A2H0X902"/>
<evidence type="ECO:0000259" key="1">
    <source>
        <dbReference type="Pfam" id="PF00534"/>
    </source>
</evidence>
<dbReference type="EMBL" id="PEYW01000037">
    <property type="protein sequence ID" value="PIS20659.1"/>
    <property type="molecule type" value="Genomic_DNA"/>
</dbReference>
<protein>
    <recommendedName>
        <fullName evidence="1">Glycosyl transferase family 1 domain-containing protein</fullName>
    </recommendedName>
</protein>
<dbReference type="GO" id="GO:0016757">
    <property type="term" value="F:glycosyltransferase activity"/>
    <property type="evidence" value="ECO:0007669"/>
    <property type="project" value="InterPro"/>
</dbReference>
<dbReference type="InterPro" id="IPR050194">
    <property type="entry name" value="Glycosyltransferase_grp1"/>
</dbReference>
<dbReference type="CDD" id="cd03801">
    <property type="entry name" value="GT4_PimA-like"/>
    <property type="match status" value="1"/>
</dbReference>
<feature type="non-terminal residue" evidence="2">
    <location>
        <position position="1"/>
    </location>
</feature>
<dbReference type="InterPro" id="IPR001296">
    <property type="entry name" value="Glyco_trans_1"/>
</dbReference>
<dbReference type="PANTHER" id="PTHR45947:SF3">
    <property type="entry name" value="SULFOQUINOVOSYL TRANSFERASE SQD2"/>
    <property type="match status" value="1"/>
</dbReference>
<comment type="caution">
    <text evidence="2">The sequence shown here is derived from an EMBL/GenBank/DDBJ whole genome shotgun (WGS) entry which is preliminary data.</text>
</comment>
<evidence type="ECO:0000313" key="2">
    <source>
        <dbReference type="EMBL" id="PIS20659.1"/>
    </source>
</evidence>
<dbReference type="SUPFAM" id="SSF53756">
    <property type="entry name" value="UDP-Glycosyltransferase/glycogen phosphorylase"/>
    <property type="match status" value="1"/>
</dbReference>
<dbReference type="Proteomes" id="UP000231414">
    <property type="component" value="Unassembled WGS sequence"/>
</dbReference>